<name>A0AAW5HVX6_9CORY</name>
<organism evidence="2 3">
    <name type="scientific">Corynebacterium lipophilum</name>
    <dbReference type="NCBI Taxonomy" id="2804918"/>
    <lineage>
        <taxon>Bacteria</taxon>
        <taxon>Bacillati</taxon>
        <taxon>Actinomycetota</taxon>
        <taxon>Actinomycetes</taxon>
        <taxon>Mycobacteriales</taxon>
        <taxon>Corynebacteriaceae</taxon>
        <taxon>Corynebacterium</taxon>
    </lineage>
</organism>
<reference evidence="2 3" key="1">
    <citation type="submission" date="2021-01" db="EMBL/GenBank/DDBJ databases">
        <title>Identification and Characterization of Corynebacterium sp.</title>
        <authorList>
            <person name="Luo Q."/>
            <person name="Qu P."/>
            <person name="Chen Q."/>
        </authorList>
    </citation>
    <scope>NUCLEOTIDE SEQUENCE [LARGE SCALE GENOMIC DNA]</scope>
    <source>
        <strain evidence="2 3">MC-18</strain>
    </source>
</reference>
<keyword evidence="3" id="KW-1185">Reference proteome</keyword>
<evidence type="ECO:0008006" key="4">
    <source>
        <dbReference type="Google" id="ProtNLM"/>
    </source>
</evidence>
<feature type="transmembrane region" description="Helical" evidence="1">
    <location>
        <begin position="102"/>
        <end position="120"/>
    </location>
</feature>
<feature type="transmembrane region" description="Helical" evidence="1">
    <location>
        <begin position="184"/>
        <end position="204"/>
    </location>
</feature>
<feature type="transmembrane region" description="Helical" evidence="1">
    <location>
        <begin position="79"/>
        <end position="96"/>
    </location>
</feature>
<accession>A0AAW5HVX6</accession>
<keyword evidence="1" id="KW-0472">Membrane</keyword>
<dbReference type="AlphaFoldDB" id="A0AAW5HVX6"/>
<gene>
    <name evidence="2" type="ORF">JMN37_03500</name>
</gene>
<comment type="caution">
    <text evidence="2">The sequence shown here is derived from an EMBL/GenBank/DDBJ whole genome shotgun (WGS) entry which is preliminary data.</text>
</comment>
<dbReference type="Proteomes" id="UP001205920">
    <property type="component" value="Unassembled WGS sequence"/>
</dbReference>
<evidence type="ECO:0000256" key="1">
    <source>
        <dbReference type="SAM" id="Phobius"/>
    </source>
</evidence>
<dbReference type="RefSeq" id="WP_252931046.1">
    <property type="nucleotide sequence ID" value="NZ_JAEUWV010000003.1"/>
</dbReference>
<proteinExistence type="predicted"/>
<keyword evidence="1" id="KW-0812">Transmembrane</keyword>
<feature type="transmembrane region" description="Helical" evidence="1">
    <location>
        <begin position="40"/>
        <end position="59"/>
    </location>
</feature>
<sequence length="323" mass="34027">MSKTSTPDLRVHGIDYARAVALAAMIFAHLTHPAGVTGQLLYGFPAATFAFLAGISMELMARRAQAVGGEAVARCRHGFYVRGTLLIVLHVLLVPFAGDIEVVLLVFGICYLCLATLPHWPTARLGLLLAGLLFASAATTALGTVVALPAAVFGAPYPVFSWAALMVAGMVSWRVILHHPWRRWGAVIVAATALPAVIAARLHLNTAGAGLFIAAIDPNGHTGGLISVISECAVATGITALCLILAQFVPFGCDMGRMPLTVYCAHVVTANGHSGVIYAALTLALAFAFAVLWRSFYARGPLEAAMRMVVARATRTDLPPLQH</sequence>
<protein>
    <recommendedName>
        <fullName evidence="4">DUF418 domain-containing protein</fullName>
    </recommendedName>
</protein>
<dbReference type="EMBL" id="JAEUWV010000003">
    <property type="protein sequence ID" value="MCO6394055.1"/>
    <property type="molecule type" value="Genomic_DNA"/>
</dbReference>
<keyword evidence="1" id="KW-1133">Transmembrane helix</keyword>
<evidence type="ECO:0000313" key="3">
    <source>
        <dbReference type="Proteomes" id="UP001205920"/>
    </source>
</evidence>
<feature type="transmembrane region" description="Helical" evidence="1">
    <location>
        <begin position="224"/>
        <end position="249"/>
    </location>
</feature>
<evidence type="ECO:0000313" key="2">
    <source>
        <dbReference type="EMBL" id="MCO6394055.1"/>
    </source>
</evidence>
<feature type="transmembrane region" description="Helical" evidence="1">
    <location>
        <begin position="159"/>
        <end position="177"/>
    </location>
</feature>
<feature type="transmembrane region" description="Helical" evidence="1">
    <location>
        <begin position="127"/>
        <end position="153"/>
    </location>
</feature>
<feature type="transmembrane region" description="Helical" evidence="1">
    <location>
        <begin position="276"/>
        <end position="296"/>
    </location>
</feature>